<evidence type="ECO:0000313" key="7">
    <source>
        <dbReference type="Proteomes" id="UP000251314"/>
    </source>
</evidence>
<dbReference type="EMBL" id="RCML01002149">
    <property type="protein sequence ID" value="KAG2958826.1"/>
    <property type="molecule type" value="Genomic_DNA"/>
</dbReference>
<evidence type="ECO:0000313" key="2">
    <source>
        <dbReference type="EMBL" id="KAG2897536.1"/>
    </source>
</evidence>
<dbReference type="VEuPathDB" id="FungiDB:PC110_g17513"/>
<reference evidence="6 7" key="1">
    <citation type="submission" date="2018-01" db="EMBL/GenBank/DDBJ databases">
        <title>Draft genome of the strawberry crown rot pathogen Phytophthora cactorum.</title>
        <authorList>
            <person name="Armitage A.D."/>
            <person name="Lysoe E."/>
            <person name="Nellist C.F."/>
            <person name="Harrison R.J."/>
            <person name="Brurberg M.B."/>
        </authorList>
    </citation>
    <scope>NUCLEOTIDE SEQUENCE [LARGE SCALE GENOMIC DNA]</scope>
    <source>
        <strain evidence="6 7">10300</strain>
    </source>
</reference>
<proteinExistence type="predicted"/>
<accession>A0A329RP80</accession>
<comment type="caution">
    <text evidence="6">The sequence shown here is derived from an EMBL/GenBank/DDBJ whole genome shotgun (WGS) entry which is preliminary data.</text>
</comment>
<dbReference type="InterPro" id="IPR012337">
    <property type="entry name" value="RNaseH-like_sf"/>
</dbReference>
<gene>
    <name evidence="6" type="ORF">PC110_g17513</name>
    <name evidence="1" type="ORF">PC113_g12864</name>
    <name evidence="2" type="ORF">PC115_g17136</name>
    <name evidence="3" type="ORF">PC117_g13108</name>
    <name evidence="4" type="ORF">PC118_g23327</name>
    <name evidence="5" type="ORF">PC129_g22980</name>
</gene>
<dbReference type="SUPFAM" id="SSF53098">
    <property type="entry name" value="Ribonuclease H-like"/>
    <property type="match status" value="1"/>
</dbReference>
<dbReference type="Proteomes" id="UP000774804">
    <property type="component" value="Unassembled WGS sequence"/>
</dbReference>
<dbReference type="Proteomes" id="UP000760860">
    <property type="component" value="Unassembled WGS sequence"/>
</dbReference>
<dbReference type="OrthoDB" id="122479at2759"/>
<dbReference type="EMBL" id="RCMG01000400">
    <property type="protein sequence ID" value="KAG2854959.1"/>
    <property type="molecule type" value="Genomic_DNA"/>
</dbReference>
<evidence type="ECO:0000313" key="4">
    <source>
        <dbReference type="EMBL" id="KAG2958826.1"/>
    </source>
</evidence>
<sequence>MRLVRWLLEQRPWGPTYEAKSRNEGVHWDFLAMGTSFGDNQYVVVVKDVLTHYCELFPTASCDSMDAATGLPE</sequence>
<name>A0A329RP80_9STRA</name>
<dbReference type="Proteomes" id="UP000736787">
    <property type="component" value="Unassembled WGS sequence"/>
</dbReference>
<dbReference type="Proteomes" id="UP000697107">
    <property type="component" value="Unassembled WGS sequence"/>
</dbReference>
<dbReference type="EMBL" id="RCMV01002357">
    <property type="protein sequence ID" value="KAG3203215.1"/>
    <property type="molecule type" value="Genomic_DNA"/>
</dbReference>
<dbReference type="Proteomes" id="UP000735874">
    <property type="component" value="Unassembled WGS sequence"/>
</dbReference>
<dbReference type="EMBL" id="MJFZ01000683">
    <property type="protein sequence ID" value="RAW26079.1"/>
    <property type="molecule type" value="Genomic_DNA"/>
</dbReference>
<evidence type="ECO:0000313" key="6">
    <source>
        <dbReference type="EMBL" id="RAW26079.1"/>
    </source>
</evidence>
<dbReference type="EMBL" id="RCMK01000376">
    <property type="protein sequence ID" value="KAG2932592.1"/>
    <property type="molecule type" value="Genomic_DNA"/>
</dbReference>
<protein>
    <recommendedName>
        <fullName evidence="8">Integrase catalytic domain-containing protein</fullName>
    </recommendedName>
</protein>
<organism evidence="6 7">
    <name type="scientific">Phytophthora cactorum</name>
    <dbReference type="NCBI Taxonomy" id="29920"/>
    <lineage>
        <taxon>Eukaryota</taxon>
        <taxon>Sar</taxon>
        <taxon>Stramenopiles</taxon>
        <taxon>Oomycota</taxon>
        <taxon>Peronosporomycetes</taxon>
        <taxon>Peronosporales</taxon>
        <taxon>Peronosporaceae</taxon>
        <taxon>Phytophthora</taxon>
    </lineage>
</organism>
<reference evidence="1" key="2">
    <citation type="submission" date="2018-10" db="EMBL/GenBank/DDBJ databases">
        <title>Effector identification in a new, highly contiguous assembly of the strawberry crown rot pathogen Phytophthora cactorum.</title>
        <authorList>
            <person name="Armitage A.D."/>
            <person name="Nellist C.F."/>
            <person name="Bates H."/>
            <person name="Vickerstaff R.J."/>
            <person name="Harrison R.J."/>
        </authorList>
    </citation>
    <scope>NUCLEOTIDE SEQUENCE</scope>
    <source>
        <strain evidence="1">15-7</strain>
        <strain evidence="2">4032</strain>
        <strain evidence="3">4040</strain>
        <strain evidence="4">P415</strain>
        <strain evidence="5">P421</strain>
    </source>
</reference>
<keyword evidence="7" id="KW-1185">Reference proteome</keyword>
<evidence type="ECO:0000313" key="3">
    <source>
        <dbReference type="EMBL" id="KAG2932592.1"/>
    </source>
</evidence>
<evidence type="ECO:0008006" key="8">
    <source>
        <dbReference type="Google" id="ProtNLM"/>
    </source>
</evidence>
<dbReference type="EMBL" id="RCMI01000793">
    <property type="protein sequence ID" value="KAG2897536.1"/>
    <property type="molecule type" value="Genomic_DNA"/>
</dbReference>
<evidence type="ECO:0000313" key="1">
    <source>
        <dbReference type="EMBL" id="KAG2854959.1"/>
    </source>
</evidence>
<dbReference type="Proteomes" id="UP000251314">
    <property type="component" value="Unassembled WGS sequence"/>
</dbReference>
<dbReference type="AlphaFoldDB" id="A0A329RP80"/>
<evidence type="ECO:0000313" key="5">
    <source>
        <dbReference type="EMBL" id="KAG3203215.1"/>
    </source>
</evidence>